<dbReference type="GO" id="GO:0005509">
    <property type="term" value="F:calcium ion binding"/>
    <property type="evidence" value="ECO:0007669"/>
    <property type="project" value="InterPro"/>
</dbReference>
<dbReference type="Gene3D" id="2.60.40.3440">
    <property type="match status" value="1"/>
</dbReference>
<dbReference type="InterPro" id="IPR052392">
    <property type="entry name" value="Kelch-BTB_domain-containing"/>
</dbReference>
<evidence type="ECO:0000313" key="2">
    <source>
        <dbReference type="EMBL" id="QTH72099.1"/>
    </source>
</evidence>
<dbReference type="PANTHER" id="PTHR46375:SF3">
    <property type="entry name" value="KELCH REPEAT AND BTB DOMAIN-CONTAINING PROTEIN 13"/>
    <property type="match status" value="1"/>
</dbReference>
<dbReference type="RefSeq" id="WP_208843721.1">
    <property type="nucleotide sequence ID" value="NZ_CP072133.1"/>
</dbReference>
<dbReference type="InterPro" id="IPR015919">
    <property type="entry name" value="Cadherin-like_sf"/>
</dbReference>
<dbReference type="PROSITE" id="PS51257">
    <property type="entry name" value="PROKAR_LIPOPROTEIN"/>
    <property type="match status" value="1"/>
</dbReference>
<dbReference type="PANTHER" id="PTHR46375">
    <property type="entry name" value="KELCH REPEAT AND BTB DOMAIN-CONTAINING PROTEIN 13-RELATED"/>
    <property type="match status" value="1"/>
</dbReference>
<name>A0A975HLJ3_9GAMM</name>
<dbReference type="SUPFAM" id="SSF49313">
    <property type="entry name" value="Cadherin-like"/>
    <property type="match status" value="1"/>
</dbReference>
<dbReference type="AlphaFoldDB" id="A0A975HLJ3"/>
<keyword evidence="1" id="KW-0732">Signal</keyword>
<evidence type="ECO:0000313" key="3">
    <source>
        <dbReference type="Proteomes" id="UP000664904"/>
    </source>
</evidence>
<gene>
    <name evidence="2" type="ORF">J5O05_04185</name>
</gene>
<dbReference type="Proteomes" id="UP000664904">
    <property type="component" value="Chromosome"/>
</dbReference>
<sequence>MKIKVLSLAISTLVLSACGGSSESSSPSSGSGTDVVTPSTPVVKFDVKPVINIETLEDASLAIDIQADKIPDGSESVVVEIVETAQLGSISVAYPSITYTPNPDVSGSDSITFKLKKGDVVSDLVKVNVAVVAVNDAPLISGSPQLNLKLDDEYNFKPSVQDVDSQSLAFSIENKPAWATFDSLSGALTGKPTSVDNIGTVVGVKISVSDGQYSAALPAFDITVQSQPWTRLTTLPADQGSHLNASKHENALFTLSHDVALASSMSCANVPSKQPMLSRFDVATGTWSQLATPPLPRYYFNSQWVGDKLYVFGGTDICPSGGMPVTKADIYDGALNSWSSIDSPSFSPFGMRVTASCSQGQDLFVFSTQSDVQYINTLNTSDNSWTSEALAEGTPSVKECFTHNNTLEVITSSAQNLSLGQFDLVTKAILNEAAIPNSTSSEYFDVALSADKLYFVTAKATQVYDYGISQWQSASENPFAVENQAGQLNYLRDFKLVGLGDRVLSVGGSYTTQPTPAVYQYLPAADH</sequence>
<keyword evidence="3" id="KW-1185">Reference proteome</keyword>
<proteinExistence type="predicted"/>
<dbReference type="SUPFAM" id="SSF117281">
    <property type="entry name" value="Kelch motif"/>
    <property type="match status" value="1"/>
</dbReference>
<feature type="signal peptide" evidence="1">
    <location>
        <begin position="1"/>
        <end position="17"/>
    </location>
</feature>
<dbReference type="Gene3D" id="2.120.10.80">
    <property type="entry name" value="Kelch-type beta propeller"/>
    <property type="match status" value="1"/>
</dbReference>
<feature type="chain" id="PRO_5038021082" evidence="1">
    <location>
        <begin position="18"/>
        <end position="527"/>
    </location>
</feature>
<dbReference type="InterPro" id="IPR013783">
    <property type="entry name" value="Ig-like_fold"/>
</dbReference>
<reference evidence="2" key="1">
    <citation type="submission" date="2021-03" db="EMBL/GenBank/DDBJ databases">
        <title>Complete Genome of Pseudoalteromonas xiamenensis STKMTI.2, a new potential marine bacterium producing anti-Vibrio compounds.</title>
        <authorList>
            <person name="Handayani D.P."/>
            <person name="Isnansetyo A."/>
            <person name="Istiqomah I."/>
            <person name="Jumina J."/>
        </authorList>
    </citation>
    <scope>NUCLEOTIDE SEQUENCE</scope>
    <source>
        <strain evidence="2">STKMTI.2</strain>
    </source>
</reference>
<dbReference type="Gene3D" id="2.60.40.10">
    <property type="entry name" value="Immunoglobulins"/>
    <property type="match status" value="1"/>
</dbReference>
<dbReference type="InterPro" id="IPR015915">
    <property type="entry name" value="Kelch-typ_b-propeller"/>
</dbReference>
<organism evidence="2 3">
    <name type="scientific">Pseudoalteromonas xiamenensis</name>
    <dbReference type="NCBI Taxonomy" id="882626"/>
    <lineage>
        <taxon>Bacteria</taxon>
        <taxon>Pseudomonadati</taxon>
        <taxon>Pseudomonadota</taxon>
        <taxon>Gammaproteobacteria</taxon>
        <taxon>Alteromonadales</taxon>
        <taxon>Pseudoalteromonadaceae</taxon>
        <taxon>Pseudoalteromonas</taxon>
    </lineage>
</organism>
<accession>A0A975HLJ3</accession>
<evidence type="ECO:0000256" key="1">
    <source>
        <dbReference type="SAM" id="SignalP"/>
    </source>
</evidence>
<dbReference type="KEGG" id="pxi:J5O05_04185"/>
<protein>
    <submittedName>
        <fullName evidence="2">Uncharacterized protein</fullName>
    </submittedName>
</protein>
<dbReference type="Pfam" id="PF17963">
    <property type="entry name" value="Big_9"/>
    <property type="match status" value="1"/>
</dbReference>
<dbReference type="EMBL" id="CP072133">
    <property type="protein sequence ID" value="QTH72099.1"/>
    <property type="molecule type" value="Genomic_DNA"/>
</dbReference>
<dbReference type="GO" id="GO:0016020">
    <property type="term" value="C:membrane"/>
    <property type="evidence" value="ECO:0007669"/>
    <property type="project" value="InterPro"/>
</dbReference>